<name>A0A2P2J720_RHIMU</name>
<proteinExistence type="predicted"/>
<organism evidence="1">
    <name type="scientific">Rhizophora mucronata</name>
    <name type="common">Asiatic mangrove</name>
    <dbReference type="NCBI Taxonomy" id="61149"/>
    <lineage>
        <taxon>Eukaryota</taxon>
        <taxon>Viridiplantae</taxon>
        <taxon>Streptophyta</taxon>
        <taxon>Embryophyta</taxon>
        <taxon>Tracheophyta</taxon>
        <taxon>Spermatophyta</taxon>
        <taxon>Magnoliopsida</taxon>
        <taxon>eudicotyledons</taxon>
        <taxon>Gunneridae</taxon>
        <taxon>Pentapetalae</taxon>
        <taxon>rosids</taxon>
        <taxon>fabids</taxon>
        <taxon>Malpighiales</taxon>
        <taxon>Rhizophoraceae</taxon>
        <taxon>Rhizophora</taxon>
    </lineage>
</organism>
<reference evidence="1" key="1">
    <citation type="submission" date="2018-02" db="EMBL/GenBank/DDBJ databases">
        <title>Rhizophora mucronata_Transcriptome.</title>
        <authorList>
            <person name="Meera S.P."/>
            <person name="Sreeshan A."/>
            <person name="Augustine A."/>
        </authorList>
    </citation>
    <scope>NUCLEOTIDE SEQUENCE</scope>
    <source>
        <tissue evidence="1">Leaf</tissue>
    </source>
</reference>
<dbReference type="EMBL" id="GGEC01008799">
    <property type="protein sequence ID" value="MBW89282.1"/>
    <property type="molecule type" value="Transcribed_RNA"/>
</dbReference>
<protein>
    <submittedName>
        <fullName evidence="1">Uncharacterized protein</fullName>
    </submittedName>
</protein>
<accession>A0A2P2J720</accession>
<sequence length="46" mass="4986">MSCLYNSLSNETDSVNFSTTSVTLSSNLPPHSLASFMSIFPIPLCM</sequence>
<dbReference type="AlphaFoldDB" id="A0A2P2J720"/>
<evidence type="ECO:0000313" key="1">
    <source>
        <dbReference type="EMBL" id="MBW89282.1"/>
    </source>
</evidence>